<name>A0ABR1CSX8_NECAM</name>
<comment type="caution">
    <text evidence="2">The sequence shown here is derived from an EMBL/GenBank/DDBJ whole genome shotgun (WGS) entry which is preliminary data.</text>
</comment>
<keyword evidence="3" id="KW-1185">Reference proteome</keyword>
<organism evidence="2 3">
    <name type="scientific">Necator americanus</name>
    <name type="common">Human hookworm</name>
    <dbReference type="NCBI Taxonomy" id="51031"/>
    <lineage>
        <taxon>Eukaryota</taxon>
        <taxon>Metazoa</taxon>
        <taxon>Ecdysozoa</taxon>
        <taxon>Nematoda</taxon>
        <taxon>Chromadorea</taxon>
        <taxon>Rhabditida</taxon>
        <taxon>Rhabditina</taxon>
        <taxon>Rhabditomorpha</taxon>
        <taxon>Strongyloidea</taxon>
        <taxon>Ancylostomatidae</taxon>
        <taxon>Bunostominae</taxon>
        <taxon>Necator</taxon>
    </lineage>
</organism>
<feature type="compositionally biased region" description="Basic and acidic residues" evidence="1">
    <location>
        <begin position="7"/>
        <end position="20"/>
    </location>
</feature>
<proteinExistence type="predicted"/>
<evidence type="ECO:0000313" key="2">
    <source>
        <dbReference type="EMBL" id="KAK6740937.1"/>
    </source>
</evidence>
<feature type="region of interest" description="Disordered" evidence="1">
    <location>
        <begin position="1"/>
        <end position="20"/>
    </location>
</feature>
<feature type="region of interest" description="Disordered" evidence="1">
    <location>
        <begin position="219"/>
        <end position="281"/>
    </location>
</feature>
<dbReference type="Proteomes" id="UP001303046">
    <property type="component" value="Unassembled WGS sequence"/>
</dbReference>
<accession>A0ABR1CSX8</accession>
<evidence type="ECO:0000256" key="1">
    <source>
        <dbReference type="SAM" id="MobiDB-lite"/>
    </source>
</evidence>
<dbReference type="EMBL" id="JAVFWL010000003">
    <property type="protein sequence ID" value="KAK6740937.1"/>
    <property type="molecule type" value="Genomic_DNA"/>
</dbReference>
<sequence length="281" mass="31765">MAMFPACRRESGTGDWEDRAGQDERNAQAGMRRHGVNVDSWQLYHLGFADDIILIKSSISGAERMLTEFDEIKQAARQLTMSSSVRGKNLSTRQLLPTFANAKVAHIRSMGYDIYWDQEKRLVYKYSVSWTDETDEAHAIWRSIIKKLINSGKVAIKVPVRCDGPCGGYTGLDQIFFGLCEHSICRKCYEATDTVGYDGFRTCCNAECMRLAKEARSRKRSAKSSEKTSPKEAKSDISYTMKYDNKELQEAVDAMEKAQKSHFSHRTDTSSSSNEPAFPQC</sequence>
<reference evidence="2 3" key="1">
    <citation type="submission" date="2023-08" db="EMBL/GenBank/DDBJ databases">
        <title>A Necator americanus chromosomal reference genome.</title>
        <authorList>
            <person name="Ilik V."/>
            <person name="Petrzelkova K.J."/>
            <person name="Pardy F."/>
            <person name="Fuh T."/>
            <person name="Niatou-Singa F.S."/>
            <person name="Gouil Q."/>
            <person name="Baker L."/>
            <person name="Ritchie M.E."/>
            <person name="Jex A.R."/>
            <person name="Gazzola D."/>
            <person name="Li H."/>
            <person name="Toshio Fujiwara R."/>
            <person name="Zhan B."/>
            <person name="Aroian R.V."/>
            <person name="Pafco B."/>
            <person name="Schwarz E.M."/>
        </authorList>
    </citation>
    <scope>NUCLEOTIDE SEQUENCE [LARGE SCALE GENOMIC DNA]</scope>
    <source>
        <strain evidence="2 3">Aroian</strain>
        <tissue evidence="2">Whole animal</tissue>
    </source>
</reference>
<evidence type="ECO:0000313" key="3">
    <source>
        <dbReference type="Proteomes" id="UP001303046"/>
    </source>
</evidence>
<protein>
    <recommendedName>
        <fullName evidence="4">Reverse transcriptase domain-containing protein</fullName>
    </recommendedName>
</protein>
<feature type="compositionally biased region" description="Basic and acidic residues" evidence="1">
    <location>
        <begin position="223"/>
        <end position="235"/>
    </location>
</feature>
<dbReference type="PANTHER" id="PTHR31430">
    <property type="entry name" value="PROTEIN CBG22332-RELATED"/>
    <property type="match status" value="1"/>
</dbReference>
<evidence type="ECO:0008006" key="4">
    <source>
        <dbReference type="Google" id="ProtNLM"/>
    </source>
</evidence>
<gene>
    <name evidence="2" type="primary">Necator_chrIII.g9798</name>
    <name evidence="2" type="ORF">RB195_009033</name>
</gene>
<feature type="compositionally biased region" description="Basic and acidic residues" evidence="1">
    <location>
        <begin position="243"/>
        <end position="259"/>
    </location>
</feature>